<organism evidence="3 4">
    <name type="scientific">Litorilituus lipolyticus</name>
    <dbReference type="NCBI Taxonomy" id="2491017"/>
    <lineage>
        <taxon>Bacteria</taxon>
        <taxon>Pseudomonadati</taxon>
        <taxon>Pseudomonadota</taxon>
        <taxon>Gammaproteobacteria</taxon>
        <taxon>Alteromonadales</taxon>
        <taxon>Colwelliaceae</taxon>
        <taxon>Litorilituus</taxon>
    </lineage>
</organism>
<dbReference type="RefSeq" id="WP_140601845.1">
    <property type="nucleotide sequence ID" value="NZ_SAWY01000005.1"/>
</dbReference>
<name>A0A502LDG2_9GAMM</name>
<dbReference type="AlphaFoldDB" id="A0A502LDG2"/>
<accession>A0A502LDG2</accession>
<dbReference type="EMBL" id="SAWY01000005">
    <property type="protein sequence ID" value="TPH18147.1"/>
    <property type="molecule type" value="Genomic_DNA"/>
</dbReference>
<keyword evidence="2" id="KW-0732">Signal</keyword>
<evidence type="ECO:0000256" key="2">
    <source>
        <dbReference type="SAM" id="SignalP"/>
    </source>
</evidence>
<dbReference type="OrthoDB" id="5298707at2"/>
<feature type="signal peptide" evidence="2">
    <location>
        <begin position="1"/>
        <end position="21"/>
    </location>
</feature>
<keyword evidence="4" id="KW-1185">Reference proteome</keyword>
<evidence type="ECO:0000313" key="4">
    <source>
        <dbReference type="Proteomes" id="UP000315303"/>
    </source>
</evidence>
<dbReference type="Proteomes" id="UP000315303">
    <property type="component" value="Unassembled WGS sequence"/>
</dbReference>
<gene>
    <name evidence="3" type="ORF">EPA86_03275</name>
</gene>
<sequence length="238" mass="26536">MTFRANQIILSVLLLVSLSCAAEVKHLSLHNVESAPKEPLIVKLNIVEKDARPLKFSLVNQNVESPLQIERINDFMLRLSSPHYIIGEAAIHVFEQSNNRWMQIDSISITTANKPTKSANSPSNINELSTKNASNKQEEPIVIADSLPIGEKECLLARQAKESLWSIASRYKTSLKLDTYSTIIAIYNTNISQFSKRHINLLRNGAILKCPSAEILATLGSKAGMKEEFERLSNLPIN</sequence>
<evidence type="ECO:0000256" key="1">
    <source>
        <dbReference type="SAM" id="MobiDB-lite"/>
    </source>
</evidence>
<protein>
    <submittedName>
        <fullName evidence="3">Uncharacterized protein</fullName>
    </submittedName>
</protein>
<proteinExistence type="predicted"/>
<evidence type="ECO:0000313" key="3">
    <source>
        <dbReference type="EMBL" id="TPH18147.1"/>
    </source>
</evidence>
<feature type="region of interest" description="Disordered" evidence="1">
    <location>
        <begin position="113"/>
        <end position="132"/>
    </location>
</feature>
<dbReference type="PROSITE" id="PS51257">
    <property type="entry name" value="PROKAR_LIPOPROTEIN"/>
    <property type="match status" value="1"/>
</dbReference>
<feature type="chain" id="PRO_5021237648" evidence="2">
    <location>
        <begin position="22"/>
        <end position="238"/>
    </location>
</feature>
<reference evidence="3 4" key="1">
    <citation type="submission" date="2019-01" db="EMBL/GenBank/DDBJ databases">
        <title>Litorilituus lipolytica sp. nov., isolated from intertidal sand of the Yellow Sea in China.</title>
        <authorList>
            <person name="Liu A."/>
        </authorList>
    </citation>
    <scope>NUCLEOTIDE SEQUENCE [LARGE SCALE GENOMIC DNA]</scope>
    <source>
        <strain evidence="3 4">RZ04</strain>
    </source>
</reference>
<comment type="caution">
    <text evidence="3">The sequence shown here is derived from an EMBL/GenBank/DDBJ whole genome shotgun (WGS) entry which is preliminary data.</text>
</comment>